<evidence type="ECO:0000256" key="4">
    <source>
        <dbReference type="HAMAP-Rule" id="MF_00724"/>
    </source>
</evidence>
<evidence type="ECO:0000256" key="1">
    <source>
        <dbReference type="ARBA" id="ARBA00004117"/>
    </source>
</evidence>
<proteinExistence type="inferred from homology"/>
<keyword evidence="5" id="KW-0282">Flagellum</keyword>
<comment type="caution">
    <text evidence="5">The sequence shown here is derived from an EMBL/GenBank/DDBJ whole genome shotgun (WGS) entry which is preliminary data.</text>
</comment>
<dbReference type="Pfam" id="PF02049">
    <property type="entry name" value="FliE"/>
    <property type="match status" value="1"/>
</dbReference>
<dbReference type="PANTHER" id="PTHR34653:SF1">
    <property type="entry name" value="FLAGELLAR HOOK-BASAL BODY COMPLEX PROTEIN FLIE"/>
    <property type="match status" value="1"/>
</dbReference>
<keyword evidence="6" id="KW-1185">Reference proteome</keyword>
<sequence length="132" mass="13485">MAIVPVTAVGVTDPSAVTSITSLYDQMSAGLGSADVGSIENVSVPGVNSLTAGQAAATRSDSFGSMLGQGLQKVENLDTTAQTKAINAATGDLDDVHDYVIAAVQAQTAVELTTTLRNKALESFQQIIGMQL</sequence>
<accession>A0ABS5TK04</accession>
<dbReference type="Proteomes" id="UP001197247">
    <property type="component" value="Unassembled WGS sequence"/>
</dbReference>
<reference evidence="5 6" key="1">
    <citation type="submission" date="2021-05" db="EMBL/GenBank/DDBJ databases">
        <title>Kineosporia and Streptomyces sp. nov. two new marine actinobacteria isolated from Coral.</title>
        <authorList>
            <person name="Buangrab K."/>
            <person name="Sutthacheep M."/>
            <person name="Yeemin T."/>
            <person name="Harunari E."/>
            <person name="Igarashi Y."/>
            <person name="Kanchanasin P."/>
            <person name="Tanasupawat S."/>
            <person name="Phongsopitanun W."/>
        </authorList>
    </citation>
    <scope>NUCLEOTIDE SEQUENCE [LARGE SCALE GENOMIC DNA]</scope>
    <source>
        <strain evidence="5 6">J2-2</strain>
    </source>
</reference>
<evidence type="ECO:0000313" key="6">
    <source>
        <dbReference type="Proteomes" id="UP001197247"/>
    </source>
</evidence>
<evidence type="ECO:0000256" key="2">
    <source>
        <dbReference type="ARBA" id="ARBA00009272"/>
    </source>
</evidence>
<keyword evidence="3 4" id="KW-0975">Bacterial flagellum</keyword>
<dbReference type="RefSeq" id="WP_214157711.1">
    <property type="nucleotide sequence ID" value="NZ_JAHBAY010000008.1"/>
</dbReference>
<protein>
    <recommendedName>
        <fullName evidence="4">Flagellar hook-basal body complex protein FliE</fullName>
    </recommendedName>
</protein>
<evidence type="ECO:0000313" key="5">
    <source>
        <dbReference type="EMBL" id="MBT0771417.1"/>
    </source>
</evidence>
<dbReference type="HAMAP" id="MF_00724">
    <property type="entry name" value="FliE"/>
    <property type="match status" value="1"/>
</dbReference>
<keyword evidence="5" id="KW-0966">Cell projection</keyword>
<evidence type="ECO:0000256" key="3">
    <source>
        <dbReference type="ARBA" id="ARBA00023143"/>
    </source>
</evidence>
<dbReference type="PANTHER" id="PTHR34653">
    <property type="match status" value="1"/>
</dbReference>
<organism evidence="5 6">
    <name type="scientific">Kineosporia corallincola</name>
    <dbReference type="NCBI Taxonomy" id="2835133"/>
    <lineage>
        <taxon>Bacteria</taxon>
        <taxon>Bacillati</taxon>
        <taxon>Actinomycetota</taxon>
        <taxon>Actinomycetes</taxon>
        <taxon>Kineosporiales</taxon>
        <taxon>Kineosporiaceae</taxon>
        <taxon>Kineosporia</taxon>
    </lineage>
</organism>
<gene>
    <name evidence="4" type="primary">fliE</name>
    <name evidence="5" type="ORF">KIH74_20940</name>
</gene>
<dbReference type="InterPro" id="IPR001624">
    <property type="entry name" value="FliE"/>
</dbReference>
<dbReference type="EMBL" id="JAHBAY010000008">
    <property type="protein sequence ID" value="MBT0771417.1"/>
    <property type="molecule type" value="Genomic_DNA"/>
</dbReference>
<name>A0ABS5TK04_9ACTN</name>
<dbReference type="PRINTS" id="PR01006">
    <property type="entry name" value="FLGHOOKFLIE"/>
</dbReference>
<comment type="similarity">
    <text evidence="2 4">Belongs to the FliE family.</text>
</comment>
<comment type="subcellular location">
    <subcellularLocation>
        <location evidence="1 4">Bacterial flagellum basal body</location>
    </subcellularLocation>
</comment>
<keyword evidence="5" id="KW-0969">Cilium</keyword>